<comment type="caution">
    <text evidence="3">The sequence shown here is derived from an EMBL/GenBank/DDBJ whole genome shotgun (WGS) entry which is preliminary data.</text>
</comment>
<comment type="similarity">
    <text evidence="1">Belongs to the DNA polymerase type-Y family.</text>
</comment>
<dbReference type="InterPro" id="IPR017961">
    <property type="entry name" value="DNA_pol_Y-fam_little_finger"/>
</dbReference>
<dbReference type="Pfam" id="PF00817">
    <property type="entry name" value="IMS"/>
    <property type="match status" value="1"/>
</dbReference>
<dbReference type="Gene3D" id="3.30.1490.100">
    <property type="entry name" value="DNA polymerase, Y-family, little finger domain"/>
    <property type="match status" value="1"/>
</dbReference>
<keyword evidence="4" id="KW-1185">Reference proteome</keyword>
<evidence type="ECO:0000259" key="2">
    <source>
        <dbReference type="PROSITE" id="PS50173"/>
    </source>
</evidence>
<accession>A0ABS3AST3</accession>
<dbReference type="EMBL" id="JAFITO010000006">
    <property type="protein sequence ID" value="MBN4068169.1"/>
    <property type="molecule type" value="Genomic_DNA"/>
</dbReference>
<dbReference type="SUPFAM" id="SSF100879">
    <property type="entry name" value="Lesion bypass DNA polymerase (Y-family), little finger domain"/>
    <property type="match status" value="1"/>
</dbReference>
<dbReference type="PROSITE" id="PS50173">
    <property type="entry name" value="UMUC"/>
    <property type="match status" value="1"/>
</dbReference>
<organism evidence="3 4">
    <name type="scientific">Desulfotalea psychrophila</name>
    <dbReference type="NCBI Taxonomy" id="84980"/>
    <lineage>
        <taxon>Bacteria</taxon>
        <taxon>Pseudomonadati</taxon>
        <taxon>Thermodesulfobacteriota</taxon>
        <taxon>Desulfobulbia</taxon>
        <taxon>Desulfobulbales</taxon>
        <taxon>Desulfocapsaceae</taxon>
        <taxon>Desulfotalea</taxon>
    </lineage>
</organism>
<dbReference type="Pfam" id="PF11799">
    <property type="entry name" value="IMS_C"/>
    <property type="match status" value="1"/>
</dbReference>
<gene>
    <name evidence="3" type="ORF">JYU06_01400</name>
</gene>
<dbReference type="InterPro" id="IPR001126">
    <property type="entry name" value="UmuC"/>
</dbReference>
<evidence type="ECO:0000256" key="1">
    <source>
        <dbReference type="ARBA" id="ARBA00010945"/>
    </source>
</evidence>
<dbReference type="InterPro" id="IPR050116">
    <property type="entry name" value="DNA_polymerase-Y"/>
</dbReference>
<dbReference type="InterPro" id="IPR043502">
    <property type="entry name" value="DNA/RNA_pol_sf"/>
</dbReference>
<dbReference type="PANTHER" id="PTHR11076:SF33">
    <property type="entry name" value="DNA POLYMERASE KAPPA"/>
    <property type="match status" value="1"/>
</dbReference>
<dbReference type="Proteomes" id="UP000717534">
    <property type="component" value="Unassembled WGS sequence"/>
</dbReference>
<reference evidence="3 4" key="1">
    <citation type="submission" date="2021-02" db="EMBL/GenBank/DDBJ databases">
        <title>Activity-based single-cell genomes from oceanic crustal fluid captures similar information to metagenomic and metatranscriptomic surveys with orders of magnitude less sampling.</title>
        <authorList>
            <person name="D'Angelo T.S."/>
            <person name="Orcutt B.N."/>
        </authorList>
    </citation>
    <scope>NUCLEOTIDE SEQUENCE [LARGE SCALE GENOMIC DNA]</scope>
    <source>
        <strain evidence="3">AH-315-G02</strain>
    </source>
</reference>
<dbReference type="Gene3D" id="3.40.1170.60">
    <property type="match status" value="1"/>
</dbReference>
<protein>
    <recommendedName>
        <fullName evidence="2">UmuC domain-containing protein</fullName>
    </recommendedName>
</protein>
<sequence length="390" mass="44178">MMQERAIIHFNVTDFAVAVERIKDSSLKHVPLIVAPAQASRALVYDMSEEAYKDGVRKGMRLSLARNYCRRARVLMPQPALYRKAMMALVKRAVVYTPLVEPGAEDGHLFMDVTGTHRLFGPPPDIAWRLRKQLRKELGLDPVWSLASNKLVSKVASRMVRPFGEYIVGSGEEHAFLAPLPLSMLPGLKPDEIRILADFNLSRIGQLAELSREQLLVPFQKRSAYLYDASRGRDRTAVLPGKAGNLQISEEHTFAQDTGTYKEVQSVITMLIHQIGRTLRQRGLLGRRMGIFLSHSDGTKTTRQATHKAGSNNDFLLRRLALAALDRAWGRRIRVRRCTLICDRLIPESRQKLLFVMASRREQQQEQMLSAMDRVCNRFGNGMIRLGTSF</sequence>
<evidence type="ECO:0000313" key="3">
    <source>
        <dbReference type="EMBL" id="MBN4068169.1"/>
    </source>
</evidence>
<dbReference type="PANTHER" id="PTHR11076">
    <property type="entry name" value="DNA REPAIR POLYMERASE UMUC / TRANSFERASE FAMILY MEMBER"/>
    <property type="match status" value="1"/>
</dbReference>
<evidence type="ECO:0000313" key="4">
    <source>
        <dbReference type="Proteomes" id="UP000717534"/>
    </source>
</evidence>
<feature type="domain" description="UmuC" evidence="2">
    <location>
        <begin position="7"/>
        <end position="189"/>
    </location>
</feature>
<dbReference type="SUPFAM" id="SSF56672">
    <property type="entry name" value="DNA/RNA polymerases"/>
    <property type="match status" value="1"/>
</dbReference>
<dbReference type="Gene3D" id="3.30.70.270">
    <property type="match status" value="1"/>
</dbReference>
<proteinExistence type="inferred from homology"/>
<name>A0ABS3AST3_9BACT</name>
<dbReference type="InterPro" id="IPR036775">
    <property type="entry name" value="DNA_pol_Y-fam_lit_finger_sf"/>
</dbReference>
<dbReference type="InterPro" id="IPR043128">
    <property type="entry name" value="Rev_trsase/Diguanyl_cyclase"/>
</dbReference>